<evidence type="ECO:0000256" key="1">
    <source>
        <dbReference type="ARBA" id="ARBA00004141"/>
    </source>
</evidence>
<feature type="transmembrane region" description="Helical" evidence="5">
    <location>
        <begin position="85"/>
        <end position="100"/>
    </location>
</feature>
<dbReference type="InterPro" id="IPR051533">
    <property type="entry name" value="WaaL-like"/>
</dbReference>
<feature type="transmembrane region" description="Helical" evidence="5">
    <location>
        <begin position="137"/>
        <end position="159"/>
    </location>
</feature>
<evidence type="ECO:0000259" key="6">
    <source>
        <dbReference type="Pfam" id="PF04932"/>
    </source>
</evidence>
<proteinExistence type="predicted"/>
<dbReference type="eggNOG" id="COG3307">
    <property type="taxonomic scope" value="Bacteria"/>
</dbReference>
<evidence type="ECO:0000256" key="3">
    <source>
        <dbReference type="ARBA" id="ARBA00022989"/>
    </source>
</evidence>
<comment type="subcellular location">
    <subcellularLocation>
        <location evidence="1">Membrane</location>
        <topology evidence="1">Multi-pass membrane protein</topology>
    </subcellularLocation>
</comment>
<gene>
    <name evidence="7" type="ORF">VEZ01S_37_01140</name>
</gene>
<evidence type="ECO:0000313" key="8">
    <source>
        <dbReference type="Proteomes" id="UP000016562"/>
    </source>
</evidence>
<evidence type="ECO:0000256" key="2">
    <source>
        <dbReference type="ARBA" id="ARBA00022692"/>
    </source>
</evidence>
<feature type="transmembrane region" description="Helical" evidence="5">
    <location>
        <begin position="319"/>
        <end position="342"/>
    </location>
</feature>
<feature type="transmembrane region" description="Helical" evidence="5">
    <location>
        <begin position="195"/>
        <end position="213"/>
    </location>
</feature>
<feature type="transmembrane region" description="Helical" evidence="5">
    <location>
        <begin position="56"/>
        <end position="73"/>
    </location>
</feature>
<organism evidence="7 8">
    <name type="scientific">Vibrio ezurae NBRC 102218</name>
    <dbReference type="NCBI Taxonomy" id="1219080"/>
    <lineage>
        <taxon>Bacteria</taxon>
        <taxon>Pseudomonadati</taxon>
        <taxon>Pseudomonadota</taxon>
        <taxon>Gammaproteobacteria</taxon>
        <taxon>Vibrionales</taxon>
        <taxon>Vibrionaceae</taxon>
        <taxon>Vibrio</taxon>
    </lineage>
</organism>
<dbReference type="STRING" id="1219080.VEZ01S_37_01140"/>
<dbReference type="Pfam" id="PF04932">
    <property type="entry name" value="Wzy_C"/>
    <property type="match status" value="1"/>
</dbReference>
<dbReference type="AlphaFoldDB" id="U3CH60"/>
<dbReference type="InterPro" id="IPR007016">
    <property type="entry name" value="O-antigen_ligase-rel_domated"/>
</dbReference>
<sequence>MINLYLITSFFCFIIPATILAYGKSYSYTIIPFMIIGLISLYWCDKNKFDKKAKIIAFSFSAYFFCTLASLLILKGDYGNLDAPSRALLIIPSFILLLSFKPNKKALSWGLAIGSAIAGSIALYQNFVLDVRPFNQIWRFMVIQSGNIAMSMGLFSTVWACHLIKEKRNPLLIFLAFVCAGMGILASLLSGARGGWVISPFILFMIYLIFNHLIHLKTKVVIVITMLVIGYLSYPMVEDRVERASNDIHKYVSGDASYSSVGVRFEMWKGGAHAFLNNPLFGTGYEQRNQSKLDAIKDGWATKNILRHSRLHNNYIEEASIKGIIGITVLLIFFCGPLYVFIRDYRDNRNIYSYLGIIHIISVMSYCLTQNFINHHSGMLFYIMFTIIFYSYSKHYSEERI</sequence>
<dbReference type="PANTHER" id="PTHR37422:SF17">
    <property type="entry name" value="O-ANTIGEN LIGASE"/>
    <property type="match status" value="1"/>
</dbReference>
<reference evidence="7 8" key="1">
    <citation type="submission" date="2013-09" db="EMBL/GenBank/DDBJ databases">
        <title>Whole genome shotgun sequence of Vibrio ezurae NBRC 102218.</title>
        <authorList>
            <person name="Yoshida I."/>
            <person name="Hosoyama A."/>
            <person name="Numata M."/>
            <person name="Hashimoto M."/>
            <person name="Hosoyama Y."/>
            <person name="Tsuchikane K."/>
            <person name="Noguchi M."/>
            <person name="Hirakata S."/>
            <person name="Ichikawa N."/>
            <person name="Ohji S."/>
            <person name="Yamazoe A."/>
            <person name="Fujita N."/>
        </authorList>
    </citation>
    <scope>NUCLEOTIDE SEQUENCE [LARGE SCALE GENOMIC DNA]</scope>
    <source>
        <strain evidence="7 8">NBRC 102218</strain>
    </source>
</reference>
<keyword evidence="4 5" id="KW-0472">Membrane</keyword>
<accession>U3CH60</accession>
<evidence type="ECO:0000256" key="4">
    <source>
        <dbReference type="ARBA" id="ARBA00023136"/>
    </source>
</evidence>
<feature type="transmembrane region" description="Helical" evidence="5">
    <location>
        <begin position="354"/>
        <end position="373"/>
    </location>
</feature>
<feature type="transmembrane region" description="Helical" evidence="5">
    <location>
        <begin position="171"/>
        <end position="189"/>
    </location>
</feature>
<dbReference type="GO" id="GO:0016874">
    <property type="term" value="F:ligase activity"/>
    <property type="evidence" value="ECO:0007669"/>
    <property type="project" value="UniProtKB-KW"/>
</dbReference>
<dbReference type="RefSeq" id="WP_021714255.1">
    <property type="nucleotide sequence ID" value="NZ_BATM01000037.1"/>
</dbReference>
<feature type="transmembrane region" description="Helical" evidence="5">
    <location>
        <begin position="107"/>
        <end position="125"/>
    </location>
</feature>
<dbReference type="Proteomes" id="UP000016562">
    <property type="component" value="Unassembled WGS sequence"/>
</dbReference>
<keyword evidence="2 5" id="KW-0812">Transmembrane</keyword>
<keyword evidence="3 5" id="KW-1133">Transmembrane helix</keyword>
<keyword evidence="8" id="KW-1185">Reference proteome</keyword>
<dbReference type="EMBL" id="BATM01000037">
    <property type="protein sequence ID" value="GAD80549.1"/>
    <property type="molecule type" value="Genomic_DNA"/>
</dbReference>
<dbReference type="PANTHER" id="PTHR37422">
    <property type="entry name" value="TEICHURONIC ACID BIOSYNTHESIS PROTEIN TUAE"/>
    <property type="match status" value="1"/>
</dbReference>
<feature type="transmembrane region" description="Helical" evidence="5">
    <location>
        <begin position="379"/>
        <end position="397"/>
    </location>
</feature>
<evidence type="ECO:0000313" key="7">
    <source>
        <dbReference type="EMBL" id="GAD80549.1"/>
    </source>
</evidence>
<evidence type="ECO:0000256" key="5">
    <source>
        <dbReference type="SAM" id="Phobius"/>
    </source>
</evidence>
<name>U3CH60_9VIBR</name>
<feature type="transmembrane region" description="Helical" evidence="5">
    <location>
        <begin position="220"/>
        <end position="237"/>
    </location>
</feature>
<protein>
    <submittedName>
        <fullName evidence="7">Putative O-antigen ligase</fullName>
    </submittedName>
</protein>
<dbReference type="GO" id="GO:0016020">
    <property type="term" value="C:membrane"/>
    <property type="evidence" value="ECO:0007669"/>
    <property type="project" value="UniProtKB-SubCell"/>
</dbReference>
<feature type="domain" description="O-antigen ligase-related" evidence="6">
    <location>
        <begin position="183"/>
        <end position="330"/>
    </location>
</feature>
<feature type="transmembrane region" description="Helical" evidence="5">
    <location>
        <begin position="5"/>
        <end position="22"/>
    </location>
</feature>
<comment type="caution">
    <text evidence="7">The sequence shown here is derived from an EMBL/GenBank/DDBJ whole genome shotgun (WGS) entry which is preliminary data.</text>
</comment>
<feature type="transmembrane region" description="Helical" evidence="5">
    <location>
        <begin position="28"/>
        <end position="44"/>
    </location>
</feature>
<keyword evidence="7" id="KW-0436">Ligase</keyword>
<dbReference type="OrthoDB" id="8576060at2"/>